<protein>
    <submittedName>
        <fullName evidence="4">4-oxalocrotonate tautomerase</fullName>
    </submittedName>
</protein>
<dbReference type="EMBL" id="VOTZ01000016">
    <property type="protein sequence ID" value="MCQ1538930.1"/>
    <property type="molecule type" value="Genomic_DNA"/>
</dbReference>
<dbReference type="PANTHER" id="PTHR35530">
    <property type="entry name" value="TAUTOMERASE-RELATED"/>
    <property type="match status" value="1"/>
</dbReference>
<evidence type="ECO:0000256" key="1">
    <source>
        <dbReference type="ARBA" id="ARBA00006723"/>
    </source>
</evidence>
<dbReference type="RefSeq" id="WP_255332887.1">
    <property type="nucleotide sequence ID" value="NZ_VOTZ01000016.1"/>
</dbReference>
<evidence type="ECO:0000313" key="4">
    <source>
        <dbReference type="EMBL" id="MCQ1538930.1"/>
    </source>
</evidence>
<keyword evidence="2" id="KW-0413">Isomerase</keyword>
<dbReference type="Pfam" id="PF01361">
    <property type="entry name" value="Tautomerase"/>
    <property type="match status" value="1"/>
</dbReference>
<gene>
    <name evidence="4" type="ORF">FTO68_08040</name>
</gene>
<accession>A0ABD4TM61</accession>
<proteinExistence type="inferred from homology"/>
<evidence type="ECO:0000259" key="3">
    <source>
        <dbReference type="Pfam" id="PF01361"/>
    </source>
</evidence>
<dbReference type="SUPFAM" id="SSF55331">
    <property type="entry name" value="Tautomerase/MIF"/>
    <property type="match status" value="1"/>
</dbReference>
<organism evidence="4 5">
    <name type="scientific">Methanocalculus taiwanensis</name>
    <dbReference type="NCBI Taxonomy" id="106207"/>
    <lineage>
        <taxon>Archaea</taxon>
        <taxon>Methanobacteriati</taxon>
        <taxon>Methanobacteriota</taxon>
        <taxon>Stenosarchaea group</taxon>
        <taxon>Methanomicrobia</taxon>
        <taxon>Methanomicrobiales</taxon>
        <taxon>Methanocalculaceae</taxon>
        <taxon>Methanocalculus</taxon>
    </lineage>
</organism>
<sequence>MPIITIQMSEGKTIEQKRTVAAEITKTITDTFGVEPSAITILFHELPRDNIAKSGKLLSD</sequence>
<dbReference type="InterPro" id="IPR014347">
    <property type="entry name" value="Tautomerase/MIF_sf"/>
</dbReference>
<evidence type="ECO:0000256" key="2">
    <source>
        <dbReference type="ARBA" id="ARBA00023235"/>
    </source>
</evidence>
<comment type="similarity">
    <text evidence="1">Belongs to the 4-oxalocrotonate tautomerase family.</text>
</comment>
<dbReference type="Proteomes" id="UP001524383">
    <property type="component" value="Unassembled WGS sequence"/>
</dbReference>
<dbReference type="GO" id="GO:0016853">
    <property type="term" value="F:isomerase activity"/>
    <property type="evidence" value="ECO:0007669"/>
    <property type="project" value="UniProtKB-KW"/>
</dbReference>
<keyword evidence="5" id="KW-1185">Reference proteome</keyword>
<dbReference type="Gene3D" id="3.30.429.10">
    <property type="entry name" value="Macrophage Migration Inhibitory Factor"/>
    <property type="match status" value="1"/>
</dbReference>
<name>A0ABD4TM61_9EURY</name>
<comment type="caution">
    <text evidence="4">The sequence shown here is derived from an EMBL/GenBank/DDBJ whole genome shotgun (WGS) entry which is preliminary data.</text>
</comment>
<reference evidence="4 5" key="1">
    <citation type="submission" date="2019-08" db="EMBL/GenBank/DDBJ databases">
        <authorList>
            <person name="Chen S.-C."/>
            <person name="Lai M.-C."/>
            <person name="You Y.-T."/>
        </authorList>
    </citation>
    <scope>NUCLEOTIDE SEQUENCE [LARGE SCALE GENOMIC DNA]</scope>
    <source>
        <strain evidence="4 5">P2F9704a</strain>
    </source>
</reference>
<dbReference type="PANTHER" id="PTHR35530:SF1">
    <property type="entry name" value="2-HYDROXYMUCONATE TAUTOMERASE"/>
    <property type="match status" value="1"/>
</dbReference>
<evidence type="ECO:0000313" key="5">
    <source>
        <dbReference type="Proteomes" id="UP001524383"/>
    </source>
</evidence>
<dbReference type="AlphaFoldDB" id="A0ABD4TM61"/>
<feature type="domain" description="4-oxalocrotonate tautomerase-like" evidence="3">
    <location>
        <begin position="2"/>
        <end position="60"/>
    </location>
</feature>
<dbReference type="InterPro" id="IPR004370">
    <property type="entry name" value="4-OT-like_dom"/>
</dbReference>